<keyword evidence="2" id="KW-1185">Reference proteome</keyword>
<reference evidence="1 2" key="1">
    <citation type="submission" date="2024-01" db="EMBL/GenBank/DDBJ databases">
        <authorList>
            <person name="Alioto T."/>
            <person name="Alioto T."/>
            <person name="Gomez Garrido J."/>
        </authorList>
    </citation>
    <scope>NUCLEOTIDE SEQUENCE [LARGE SCALE GENOMIC DNA]</scope>
</reference>
<evidence type="ECO:0000313" key="1">
    <source>
        <dbReference type="EMBL" id="CAK6951273.1"/>
    </source>
</evidence>
<evidence type="ECO:0000313" key="2">
    <source>
        <dbReference type="Proteomes" id="UP001314229"/>
    </source>
</evidence>
<name>A0AAV1MX08_SCOSC</name>
<proteinExistence type="predicted"/>
<dbReference type="AlphaFoldDB" id="A0AAV1MX08"/>
<protein>
    <submittedName>
        <fullName evidence="1">Uncharacterized protein</fullName>
    </submittedName>
</protein>
<dbReference type="EMBL" id="CAWUFR010000006">
    <property type="protein sequence ID" value="CAK6951273.1"/>
    <property type="molecule type" value="Genomic_DNA"/>
</dbReference>
<organism evidence="1 2">
    <name type="scientific">Scomber scombrus</name>
    <name type="common">Atlantic mackerel</name>
    <name type="synonym">Scomber vernalis</name>
    <dbReference type="NCBI Taxonomy" id="13677"/>
    <lineage>
        <taxon>Eukaryota</taxon>
        <taxon>Metazoa</taxon>
        <taxon>Chordata</taxon>
        <taxon>Craniata</taxon>
        <taxon>Vertebrata</taxon>
        <taxon>Euteleostomi</taxon>
        <taxon>Actinopterygii</taxon>
        <taxon>Neopterygii</taxon>
        <taxon>Teleostei</taxon>
        <taxon>Neoteleostei</taxon>
        <taxon>Acanthomorphata</taxon>
        <taxon>Pelagiaria</taxon>
        <taxon>Scombriformes</taxon>
        <taxon>Scombridae</taxon>
        <taxon>Scomber</taxon>
    </lineage>
</organism>
<sequence length="200" mass="22191">AIYMFKRQTIRDLKPQLVTLQASDLELCMLKEKAFVFILAVESGESEEGSGPAQCATESSLFHQSGVLKDHSNSEFSQCRLGQHETSLVKLRQLLLNPMESEHIQQKCTCDSEHRAGKQEDVLISALISSSQELQVLVSTKVAGEEPPARRHQQQQQQHQQTGIDGECLLSGLIAPHLEDLTVAVNERGRGGTRCWQQAS</sequence>
<comment type="caution">
    <text evidence="1">The sequence shown here is derived from an EMBL/GenBank/DDBJ whole genome shotgun (WGS) entry which is preliminary data.</text>
</comment>
<accession>A0AAV1MX08</accession>
<dbReference type="Proteomes" id="UP001314229">
    <property type="component" value="Unassembled WGS sequence"/>
</dbReference>
<feature type="non-terminal residue" evidence="1">
    <location>
        <position position="1"/>
    </location>
</feature>
<gene>
    <name evidence="1" type="ORF">FSCOSCO3_A006199</name>
</gene>